<keyword evidence="7" id="KW-0418">Kinase</keyword>
<keyword evidence="5" id="KW-0479">Metal-binding</keyword>
<dbReference type="GO" id="GO:0052835">
    <property type="term" value="F:inositol-3,4,6-trisphosphate 1-kinase activity"/>
    <property type="evidence" value="ECO:0007669"/>
    <property type="project" value="UniProtKB-ARBA"/>
</dbReference>
<dbReference type="GO" id="GO:0032957">
    <property type="term" value="P:inositol trisphosphate metabolic process"/>
    <property type="evidence" value="ECO:0007669"/>
    <property type="project" value="InterPro"/>
</dbReference>
<dbReference type="AlphaFoldDB" id="A0AAV1R9L8"/>
<evidence type="ECO:0000256" key="5">
    <source>
        <dbReference type="ARBA" id="ARBA00022723"/>
    </source>
</evidence>
<comment type="catalytic activity">
    <reaction evidence="12">
        <text>1D-myo-inositol 1,3,4-trisphosphate + ATP = 1D-myo-inositol 1,3,4,6-tetrakisphosphate + ADP + H(+)</text>
        <dbReference type="Rhea" id="RHEA:20940"/>
        <dbReference type="ChEBI" id="CHEBI:15378"/>
        <dbReference type="ChEBI" id="CHEBI:30616"/>
        <dbReference type="ChEBI" id="CHEBI:57660"/>
        <dbReference type="ChEBI" id="CHEBI:58414"/>
        <dbReference type="ChEBI" id="CHEBI:456216"/>
        <dbReference type="EC" id="2.7.1.159"/>
    </reaction>
    <physiologicalReaction direction="left-to-right" evidence="12">
        <dbReference type="Rhea" id="RHEA:20941"/>
    </physiologicalReaction>
</comment>
<dbReference type="Gene3D" id="3.30.1490.220">
    <property type="match status" value="1"/>
</dbReference>
<dbReference type="GO" id="GO:0047325">
    <property type="term" value="F:inositol-3,4,5,6-tetrakisphosphate 1-kinase activity"/>
    <property type="evidence" value="ECO:0007669"/>
    <property type="project" value="UniProtKB-EC"/>
</dbReference>
<comment type="caution">
    <text evidence="17">The sequence shown here is derived from an EMBL/GenBank/DDBJ whole genome shotgun (WGS) entry which is preliminary data.</text>
</comment>
<name>A0AAV1R9L8_9ROSI</name>
<keyword evidence="18" id="KW-1185">Reference proteome</keyword>
<evidence type="ECO:0000256" key="11">
    <source>
        <dbReference type="ARBA" id="ARBA00051312"/>
    </source>
</evidence>
<sequence length="397" mass="44596">MRINGDMPPEKEKEEEEGKTVSLSTQQPQKLVVVGYALTSKKKKSFLQPKLEVLARNKGILFVAIDLNRPLSDQGPFDVILHKLLGKDWCVAIEDYRKRNPEVAVLDPPDAIEHLYNRQSMLKDVTDLNLSGCYGKVCVPRQMVVINDPLSIPHEVSKAGLKLPLVAKPLVVDGTAKSHELFLAYDQCSLSELEPPLVLQEFVNHGGVLFKIYIVGEAIKVVRRFSLPNVTKQELSKVEGIFRFPRVSSAAASADDADLDPSVAELPPHPLLEKLARELRHRLGLRLFNVDMIREHGTKDVFYVIDINYFPGFGKMPDYEHIFTDFLLSLVQSKSGLLGKLKNSRFSFSVIQNGKMSKSQCPCVRAQELQFETNHHFTTFMSHCLSCFVTTQPAQGL</sequence>
<evidence type="ECO:0000259" key="16">
    <source>
        <dbReference type="Pfam" id="PF17927"/>
    </source>
</evidence>
<dbReference type="GO" id="GO:0052725">
    <property type="term" value="F:inositol-1,3,4-trisphosphate 6-kinase activity"/>
    <property type="evidence" value="ECO:0007669"/>
    <property type="project" value="InterPro"/>
</dbReference>
<dbReference type="GO" id="GO:0000287">
    <property type="term" value="F:magnesium ion binding"/>
    <property type="evidence" value="ECO:0007669"/>
    <property type="project" value="InterPro"/>
</dbReference>
<dbReference type="SUPFAM" id="SSF56059">
    <property type="entry name" value="Glutathione synthetase ATP-binding domain-like"/>
    <property type="match status" value="1"/>
</dbReference>
<dbReference type="Pfam" id="PF17927">
    <property type="entry name" value="Ins134_P3_kin_N"/>
    <property type="match status" value="1"/>
</dbReference>
<evidence type="ECO:0000313" key="17">
    <source>
        <dbReference type="EMBL" id="CAK7330247.1"/>
    </source>
</evidence>
<dbReference type="PANTHER" id="PTHR14217:SF19">
    <property type="entry name" value="INOSITOL-TETRAKISPHOSPHATE 1-KINASE 2"/>
    <property type="match status" value="1"/>
</dbReference>
<feature type="domain" description="Inositol 1,3,4-trisphosphate 5/6-kinase ATP-grasp" evidence="15">
    <location>
        <begin position="134"/>
        <end position="328"/>
    </location>
</feature>
<dbReference type="GO" id="GO:0005524">
    <property type="term" value="F:ATP binding"/>
    <property type="evidence" value="ECO:0007669"/>
    <property type="project" value="UniProtKB-KW"/>
</dbReference>
<dbReference type="InterPro" id="IPR040464">
    <property type="entry name" value="InsP(3)kin_ATP-grasp"/>
</dbReference>
<comment type="similarity">
    <text evidence="2">Belongs to the ITPK1 family.</text>
</comment>
<organism evidence="17 18">
    <name type="scientific">Dovyalis caffra</name>
    <dbReference type="NCBI Taxonomy" id="77055"/>
    <lineage>
        <taxon>Eukaryota</taxon>
        <taxon>Viridiplantae</taxon>
        <taxon>Streptophyta</taxon>
        <taxon>Embryophyta</taxon>
        <taxon>Tracheophyta</taxon>
        <taxon>Spermatophyta</taxon>
        <taxon>Magnoliopsida</taxon>
        <taxon>eudicotyledons</taxon>
        <taxon>Gunneridae</taxon>
        <taxon>Pentapetalae</taxon>
        <taxon>rosids</taxon>
        <taxon>fabids</taxon>
        <taxon>Malpighiales</taxon>
        <taxon>Salicaceae</taxon>
        <taxon>Flacourtieae</taxon>
        <taxon>Dovyalis</taxon>
    </lineage>
</organism>
<dbReference type="PANTHER" id="PTHR14217">
    <property type="entry name" value="INOSITOL-TETRAKISPHOSPHATE 1-KINASE"/>
    <property type="match status" value="1"/>
</dbReference>
<keyword evidence="8" id="KW-0067">ATP-binding</keyword>
<dbReference type="Pfam" id="PF05770">
    <property type="entry name" value="Ins134_P3_kin"/>
    <property type="match status" value="1"/>
</dbReference>
<dbReference type="GO" id="GO:0052726">
    <property type="term" value="F:inositol-1,3,4-trisphosphate 5-kinase activity"/>
    <property type="evidence" value="ECO:0007669"/>
    <property type="project" value="InterPro"/>
</dbReference>
<evidence type="ECO:0000256" key="6">
    <source>
        <dbReference type="ARBA" id="ARBA00022741"/>
    </source>
</evidence>
<evidence type="ECO:0000259" key="15">
    <source>
        <dbReference type="Pfam" id="PF05770"/>
    </source>
</evidence>
<feature type="domain" description="Inositol-tetrakisphosphate 1-kinase N-terminal" evidence="16">
    <location>
        <begin position="33"/>
        <end position="112"/>
    </location>
</feature>
<comment type="catalytic activity">
    <reaction evidence="10">
        <text>1D-myo-inositol 3,4,5,6-tetrakisphosphate + ATP = 1D-myo-inositol 1,3,4,5,6-pentakisphosphate + ADP + H(+)</text>
        <dbReference type="Rhea" id="RHEA:12452"/>
        <dbReference type="ChEBI" id="CHEBI:15378"/>
        <dbReference type="ChEBI" id="CHEBI:30616"/>
        <dbReference type="ChEBI" id="CHEBI:57539"/>
        <dbReference type="ChEBI" id="CHEBI:57733"/>
        <dbReference type="ChEBI" id="CHEBI:456216"/>
        <dbReference type="EC" id="2.7.1.134"/>
    </reaction>
    <physiologicalReaction direction="left-to-right" evidence="10">
        <dbReference type="Rhea" id="RHEA:12453"/>
    </physiologicalReaction>
    <physiologicalReaction direction="right-to-left" evidence="10">
        <dbReference type="Rhea" id="RHEA:12454"/>
    </physiologicalReaction>
</comment>
<dbReference type="Proteomes" id="UP001314170">
    <property type="component" value="Unassembled WGS sequence"/>
</dbReference>
<reference evidence="17 18" key="1">
    <citation type="submission" date="2024-01" db="EMBL/GenBank/DDBJ databases">
        <authorList>
            <person name="Waweru B."/>
        </authorList>
    </citation>
    <scope>NUCLEOTIDE SEQUENCE [LARGE SCALE GENOMIC DNA]</scope>
</reference>
<dbReference type="GO" id="GO:0005737">
    <property type="term" value="C:cytoplasm"/>
    <property type="evidence" value="ECO:0007669"/>
    <property type="project" value="TreeGrafter"/>
</dbReference>
<evidence type="ECO:0008006" key="19">
    <source>
        <dbReference type="Google" id="ProtNLM"/>
    </source>
</evidence>
<evidence type="ECO:0000256" key="4">
    <source>
        <dbReference type="ARBA" id="ARBA00022679"/>
    </source>
</evidence>
<evidence type="ECO:0000256" key="12">
    <source>
        <dbReference type="ARBA" id="ARBA00051366"/>
    </source>
</evidence>
<evidence type="ECO:0000256" key="2">
    <source>
        <dbReference type="ARBA" id="ARBA00009601"/>
    </source>
</evidence>
<gene>
    <name evidence="17" type="ORF">DCAF_LOCUS7859</name>
</gene>
<comment type="subunit">
    <text evidence="3">Monomer.</text>
</comment>
<dbReference type="EMBL" id="CAWUPB010000913">
    <property type="protein sequence ID" value="CAK7330247.1"/>
    <property type="molecule type" value="Genomic_DNA"/>
</dbReference>
<evidence type="ECO:0000256" key="7">
    <source>
        <dbReference type="ARBA" id="ARBA00022777"/>
    </source>
</evidence>
<dbReference type="FunFam" id="3.30.1490.220:FF:000002">
    <property type="entry name" value="Inositol-tetrakisphosphate 1-kinase"/>
    <property type="match status" value="1"/>
</dbReference>
<evidence type="ECO:0000256" key="14">
    <source>
        <dbReference type="SAM" id="MobiDB-lite"/>
    </source>
</evidence>
<dbReference type="InterPro" id="IPR008656">
    <property type="entry name" value="Inositol_tetrakis-P_1-kinase"/>
</dbReference>
<feature type="region of interest" description="Disordered" evidence="14">
    <location>
        <begin position="1"/>
        <end position="24"/>
    </location>
</feature>
<accession>A0AAV1R9L8</accession>
<comment type="cofactor">
    <cofactor evidence="1">
        <name>Mg(2+)</name>
        <dbReference type="ChEBI" id="CHEBI:18420"/>
    </cofactor>
</comment>
<keyword evidence="6" id="KW-0547">Nucleotide-binding</keyword>
<evidence type="ECO:0000256" key="1">
    <source>
        <dbReference type="ARBA" id="ARBA00001946"/>
    </source>
</evidence>
<dbReference type="FunFam" id="3.40.50.11370:FF:000002">
    <property type="entry name" value="Inositol-tetrakisphosphate 1-kinase"/>
    <property type="match status" value="1"/>
</dbReference>
<evidence type="ECO:0000256" key="9">
    <source>
        <dbReference type="ARBA" id="ARBA00022842"/>
    </source>
</evidence>
<keyword evidence="9" id="KW-0460">Magnesium</keyword>
<evidence type="ECO:0000313" key="18">
    <source>
        <dbReference type="Proteomes" id="UP001314170"/>
    </source>
</evidence>
<evidence type="ECO:0000256" key="13">
    <source>
        <dbReference type="ARBA" id="ARBA00051721"/>
    </source>
</evidence>
<dbReference type="Gene3D" id="3.30.470.20">
    <property type="entry name" value="ATP-grasp fold, B domain"/>
    <property type="match status" value="1"/>
</dbReference>
<keyword evidence="4" id="KW-0808">Transferase</keyword>
<comment type="catalytic activity">
    <reaction evidence="13">
        <text>1D-myo-inositol 3,4,6-trisphosphate + ATP = 1D-myo-inositol 1,3,4,6-tetrakisphosphate + ADP + H(+)</text>
        <dbReference type="Rhea" id="RHEA:70287"/>
        <dbReference type="ChEBI" id="CHEBI:15378"/>
        <dbReference type="ChEBI" id="CHEBI:30616"/>
        <dbReference type="ChEBI" id="CHEBI:57660"/>
        <dbReference type="ChEBI" id="CHEBI:189099"/>
        <dbReference type="ChEBI" id="CHEBI:456216"/>
    </reaction>
    <physiologicalReaction direction="left-to-right" evidence="13">
        <dbReference type="Rhea" id="RHEA:70288"/>
    </physiologicalReaction>
</comment>
<proteinExistence type="inferred from homology"/>
<evidence type="ECO:0000256" key="3">
    <source>
        <dbReference type="ARBA" id="ARBA00011245"/>
    </source>
</evidence>
<evidence type="ECO:0000256" key="8">
    <source>
        <dbReference type="ARBA" id="ARBA00022840"/>
    </source>
</evidence>
<dbReference type="Gene3D" id="3.40.50.11370">
    <property type="match status" value="1"/>
</dbReference>
<comment type="catalytic activity">
    <reaction evidence="11">
        <text>1D-myo-inositol 1,3,4-trisphosphate + ATP = 1D-myo-inositol 1,3,4,5-tetrakisphosphate + ADP + H(+)</text>
        <dbReference type="Rhea" id="RHEA:13253"/>
        <dbReference type="ChEBI" id="CHEBI:15378"/>
        <dbReference type="ChEBI" id="CHEBI:30616"/>
        <dbReference type="ChEBI" id="CHEBI:57895"/>
        <dbReference type="ChEBI" id="CHEBI:58414"/>
        <dbReference type="ChEBI" id="CHEBI:456216"/>
        <dbReference type="EC" id="2.7.1.159"/>
    </reaction>
    <physiologicalReaction direction="left-to-right" evidence="11">
        <dbReference type="Rhea" id="RHEA:13254"/>
    </physiologicalReaction>
</comment>
<dbReference type="InterPro" id="IPR041429">
    <property type="entry name" value="ITPK1_N"/>
</dbReference>
<evidence type="ECO:0000256" key="10">
    <source>
        <dbReference type="ARBA" id="ARBA00033645"/>
    </source>
</evidence>
<protein>
    <recommendedName>
        <fullName evidence="19">Inositol-tetrakisphosphate 1-kinase</fullName>
    </recommendedName>
</protein>
<feature type="compositionally biased region" description="Basic and acidic residues" evidence="14">
    <location>
        <begin position="8"/>
        <end position="19"/>
    </location>
</feature>